<comment type="caution">
    <text evidence="9">The sequence shown here is derived from an EMBL/GenBank/DDBJ whole genome shotgun (WGS) entry which is preliminary data.</text>
</comment>
<dbReference type="Proteomes" id="UP001195941">
    <property type="component" value="Unassembled WGS sequence"/>
</dbReference>
<comment type="catalytic activity">
    <reaction evidence="1">
        <text>ATP + protein L-histidine = ADP + protein N-phospho-L-histidine.</text>
        <dbReference type="EC" id="2.7.13.3"/>
    </reaction>
</comment>
<evidence type="ECO:0000259" key="8">
    <source>
        <dbReference type="PROSITE" id="PS50109"/>
    </source>
</evidence>
<dbReference type="CDD" id="cd00082">
    <property type="entry name" value="HisKA"/>
    <property type="match status" value="1"/>
</dbReference>
<feature type="transmembrane region" description="Helical" evidence="7">
    <location>
        <begin position="48"/>
        <end position="64"/>
    </location>
</feature>
<dbReference type="InterPro" id="IPR036890">
    <property type="entry name" value="HATPase_C_sf"/>
</dbReference>
<proteinExistence type="predicted"/>
<dbReference type="InterPro" id="IPR003594">
    <property type="entry name" value="HATPase_dom"/>
</dbReference>
<evidence type="ECO:0000256" key="4">
    <source>
        <dbReference type="ARBA" id="ARBA00022679"/>
    </source>
</evidence>
<evidence type="ECO:0000313" key="10">
    <source>
        <dbReference type="Proteomes" id="UP001195941"/>
    </source>
</evidence>
<dbReference type="EC" id="2.7.13.3" evidence="2"/>
<dbReference type="PANTHER" id="PTHR43711">
    <property type="entry name" value="TWO-COMPONENT HISTIDINE KINASE"/>
    <property type="match status" value="1"/>
</dbReference>
<keyword evidence="7" id="KW-1133">Transmembrane helix</keyword>
<keyword evidence="7" id="KW-0812">Transmembrane</keyword>
<name>A0ABS5HRI5_9RHOB</name>
<dbReference type="InterPro" id="IPR005467">
    <property type="entry name" value="His_kinase_dom"/>
</dbReference>
<accession>A0ABS5HRI5</accession>
<keyword evidence="5 9" id="KW-0418">Kinase</keyword>
<evidence type="ECO:0000256" key="6">
    <source>
        <dbReference type="ARBA" id="ARBA00023012"/>
    </source>
</evidence>
<dbReference type="InterPro" id="IPR036097">
    <property type="entry name" value="HisK_dim/P_sf"/>
</dbReference>
<gene>
    <name evidence="9" type="ORF">IT775_10670</name>
</gene>
<dbReference type="PROSITE" id="PS50109">
    <property type="entry name" value="HIS_KIN"/>
    <property type="match status" value="1"/>
</dbReference>
<keyword evidence="10" id="KW-1185">Reference proteome</keyword>
<evidence type="ECO:0000256" key="7">
    <source>
        <dbReference type="SAM" id="Phobius"/>
    </source>
</evidence>
<feature type="domain" description="Histidine kinase" evidence="8">
    <location>
        <begin position="181"/>
        <end position="401"/>
    </location>
</feature>
<keyword evidence="4" id="KW-0808">Transferase</keyword>
<keyword evidence="6" id="KW-0902">Two-component regulatory system</keyword>
<protein>
    <recommendedName>
        <fullName evidence="2">histidine kinase</fullName>
        <ecNumber evidence="2">2.7.13.3</ecNumber>
    </recommendedName>
</protein>
<evidence type="ECO:0000256" key="3">
    <source>
        <dbReference type="ARBA" id="ARBA00022553"/>
    </source>
</evidence>
<sequence>MTPFAIGWYIVALLLEAPRLEIAAAIATIGFLFGIVLHWLGRDNVARVTWILAANVAVFLASLVVHPSGYMSFILLAAAGIPFLIFPLHKNLPLVLGFVGLPVMLWFIGWGSDYSFLQPFDIGEQTATHIVAPGSAVTVFGVVLFEFAYFVSVSSRYAFNLHKAQQLAEVANEAKSVLLKSMSHEIRTPLNAITGYSELVREEARGDTPLDPAEVRQRMDLILNASSDLLSMMDNMLAFASIAGTEILTKLTAVALSEKVEKVLQRNGQLIAAKKLTLNLKAPTGLKVSADPALLYAAIAQLLDNAAKYTPACGNITVTAEAVSGQRVKLTFRDTGPGFPKEASTRAFDPFERLEFTNGTQSGAGIGLALVHAYVSAMGGEVGIDQSHPAGGVVWIVLDAA</sequence>
<organism evidence="9 10">
    <name type="scientific">Thalassovita aquimarina</name>
    <dbReference type="NCBI Taxonomy" id="2785917"/>
    <lineage>
        <taxon>Bacteria</taxon>
        <taxon>Pseudomonadati</taxon>
        <taxon>Pseudomonadota</taxon>
        <taxon>Alphaproteobacteria</taxon>
        <taxon>Rhodobacterales</taxon>
        <taxon>Roseobacteraceae</taxon>
        <taxon>Thalassovita</taxon>
    </lineage>
</organism>
<keyword evidence="7" id="KW-0472">Membrane</keyword>
<dbReference type="Pfam" id="PF00512">
    <property type="entry name" value="HisKA"/>
    <property type="match status" value="1"/>
</dbReference>
<feature type="transmembrane region" description="Helical" evidence="7">
    <location>
        <begin position="130"/>
        <end position="151"/>
    </location>
</feature>
<evidence type="ECO:0000256" key="5">
    <source>
        <dbReference type="ARBA" id="ARBA00022777"/>
    </source>
</evidence>
<evidence type="ECO:0000256" key="2">
    <source>
        <dbReference type="ARBA" id="ARBA00012438"/>
    </source>
</evidence>
<dbReference type="RefSeq" id="WP_212701106.1">
    <property type="nucleotide sequence ID" value="NZ_JADMKU010000008.1"/>
</dbReference>
<dbReference type="SUPFAM" id="SSF55874">
    <property type="entry name" value="ATPase domain of HSP90 chaperone/DNA topoisomerase II/histidine kinase"/>
    <property type="match status" value="1"/>
</dbReference>
<keyword evidence="3" id="KW-0597">Phosphoprotein</keyword>
<dbReference type="Gene3D" id="3.30.565.10">
    <property type="entry name" value="Histidine kinase-like ATPase, C-terminal domain"/>
    <property type="match status" value="1"/>
</dbReference>
<dbReference type="InterPro" id="IPR004358">
    <property type="entry name" value="Sig_transdc_His_kin-like_C"/>
</dbReference>
<dbReference type="Pfam" id="PF02518">
    <property type="entry name" value="HATPase_c"/>
    <property type="match status" value="1"/>
</dbReference>
<dbReference type="GO" id="GO:0016301">
    <property type="term" value="F:kinase activity"/>
    <property type="evidence" value="ECO:0007669"/>
    <property type="project" value="UniProtKB-KW"/>
</dbReference>
<dbReference type="EMBL" id="JADMKU010000008">
    <property type="protein sequence ID" value="MBR9651587.1"/>
    <property type="molecule type" value="Genomic_DNA"/>
</dbReference>
<dbReference type="PANTHER" id="PTHR43711:SF26">
    <property type="entry name" value="SENSOR HISTIDINE KINASE RCSC"/>
    <property type="match status" value="1"/>
</dbReference>
<dbReference type="InterPro" id="IPR050736">
    <property type="entry name" value="Sensor_HK_Regulatory"/>
</dbReference>
<dbReference type="SMART" id="SM00387">
    <property type="entry name" value="HATPase_c"/>
    <property type="match status" value="1"/>
</dbReference>
<dbReference type="Gene3D" id="1.10.287.130">
    <property type="match status" value="1"/>
</dbReference>
<dbReference type="PRINTS" id="PR00344">
    <property type="entry name" value="BCTRLSENSOR"/>
</dbReference>
<dbReference type="InterPro" id="IPR003661">
    <property type="entry name" value="HisK_dim/P_dom"/>
</dbReference>
<dbReference type="SMART" id="SM00388">
    <property type="entry name" value="HisKA"/>
    <property type="match status" value="1"/>
</dbReference>
<reference evidence="9 10" key="1">
    <citation type="journal article" date="2021" name="Arch. Microbiol.">
        <title>Thalassobius aquimarinus sp. nov., isolated from the Sea of Japan seashore.</title>
        <authorList>
            <person name="Kurilenko V.V."/>
            <person name="Romanenko L.A."/>
            <person name="Chernysheva N.Y."/>
            <person name="Velansky P.V."/>
            <person name="Tekutyeva L.A."/>
            <person name="Isaeva M.P."/>
            <person name="Mikhailov V.V."/>
        </authorList>
    </citation>
    <scope>NUCLEOTIDE SEQUENCE [LARGE SCALE GENOMIC DNA]</scope>
    <source>
        <strain evidence="9 10">KMM 8518</strain>
    </source>
</reference>
<feature type="transmembrane region" description="Helical" evidence="7">
    <location>
        <begin position="70"/>
        <end position="86"/>
    </location>
</feature>
<dbReference type="SUPFAM" id="SSF47384">
    <property type="entry name" value="Homodimeric domain of signal transducing histidine kinase"/>
    <property type="match status" value="1"/>
</dbReference>
<feature type="transmembrane region" description="Helical" evidence="7">
    <location>
        <begin position="93"/>
        <end position="110"/>
    </location>
</feature>
<feature type="transmembrane region" description="Helical" evidence="7">
    <location>
        <begin position="22"/>
        <end position="41"/>
    </location>
</feature>
<evidence type="ECO:0000313" key="9">
    <source>
        <dbReference type="EMBL" id="MBR9651587.1"/>
    </source>
</evidence>
<evidence type="ECO:0000256" key="1">
    <source>
        <dbReference type="ARBA" id="ARBA00000085"/>
    </source>
</evidence>